<sequence length="192" mass="21718">MNPSPLPLVDSNHALTQNPRTRDALLSYFLPFISMTITSGAIFQRACTNNDLPMAVFIAFIFFVSVSVDYYCFGFNHNLIPNSKTRRFIKMVIWVLLSVVMLGFGCAFSTFMDVAESLCFFGVVIGGNAFLFYAYLGDEEKGSVNVEHYAHVFESFVPVMLLFFCLSRNYLTPLPVIHAAIRNGRKINRRPK</sequence>
<protein>
    <submittedName>
        <fullName evidence="3">Uncharacterized protein LOC113868017</fullName>
    </submittedName>
</protein>
<evidence type="ECO:0000313" key="2">
    <source>
        <dbReference type="Proteomes" id="UP000694853"/>
    </source>
</evidence>
<feature type="transmembrane region" description="Helical" evidence="1">
    <location>
        <begin position="25"/>
        <end position="43"/>
    </location>
</feature>
<evidence type="ECO:0000313" key="3">
    <source>
        <dbReference type="RefSeq" id="XP_027359369.1"/>
    </source>
</evidence>
<keyword evidence="1" id="KW-0472">Membrane</keyword>
<feature type="transmembrane region" description="Helical" evidence="1">
    <location>
        <begin position="118"/>
        <end position="136"/>
    </location>
</feature>
<dbReference type="Proteomes" id="UP000694853">
    <property type="component" value="Unplaced"/>
</dbReference>
<keyword evidence="1" id="KW-1133">Transmembrane helix</keyword>
<gene>
    <name evidence="3" type="primary">LOC113868017</name>
</gene>
<feature type="transmembrane region" description="Helical" evidence="1">
    <location>
        <begin position="156"/>
        <end position="181"/>
    </location>
</feature>
<organism evidence="2 3">
    <name type="scientific">Abrus precatorius</name>
    <name type="common">Indian licorice</name>
    <name type="synonym">Glycine abrus</name>
    <dbReference type="NCBI Taxonomy" id="3816"/>
    <lineage>
        <taxon>Eukaryota</taxon>
        <taxon>Viridiplantae</taxon>
        <taxon>Streptophyta</taxon>
        <taxon>Embryophyta</taxon>
        <taxon>Tracheophyta</taxon>
        <taxon>Spermatophyta</taxon>
        <taxon>Magnoliopsida</taxon>
        <taxon>eudicotyledons</taxon>
        <taxon>Gunneridae</taxon>
        <taxon>Pentapetalae</taxon>
        <taxon>rosids</taxon>
        <taxon>fabids</taxon>
        <taxon>Fabales</taxon>
        <taxon>Fabaceae</taxon>
        <taxon>Papilionoideae</taxon>
        <taxon>50 kb inversion clade</taxon>
        <taxon>NPAAA clade</taxon>
        <taxon>indigoferoid/millettioid clade</taxon>
        <taxon>Abreae</taxon>
        <taxon>Abrus</taxon>
    </lineage>
</organism>
<dbReference type="RefSeq" id="XP_027359369.1">
    <property type="nucleotide sequence ID" value="XM_027503568.1"/>
</dbReference>
<keyword evidence="1" id="KW-0812">Transmembrane</keyword>
<reference evidence="3" key="2">
    <citation type="submission" date="2025-08" db="UniProtKB">
        <authorList>
            <consortium name="RefSeq"/>
        </authorList>
    </citation>
    <scope>IDENTIFICATION</scope>
    <source>
        <tissue evidence="3">Young leaves</tissue>
    </source>
</reference>
<proteinExistence type="predicted"/>
<evidence type="ECO:0000256" key="1">
    <source>
        <dbReference type="SAM" id="Phobius"/>
    </source>
</evidence>
<accession>A0A8B8LWU9</accession>
<keyword evidence="2" id="KW-1185">Reference proteome</keyword>
<dbReference type="KEGG" id="aprc:113868017"/>
<feature type="transmembrane region" description="Helical" evidence="1">
    <location>
        <begin position="52"/>
        <end position="71"/>
    </location>
</feature>
<dbReference type="OrthoDB" id="1740076at2759"/>
<name>A0A8B8LWU9_ABRPR</name>
<reference evidence="2" key="1">
    <citation type="journal article" date="2019" name="Toxins">
        <title>Detection of Abrin-Like and Prepropulchellin-Like Toxin Genes and Transcripts Using Whole Genome Sequencing and Full-Length Transcript Sequencing of Abrus precatorius.</title>
        <authorList>
            <person name="Hovde B.T."/>
            <person name="Daligault H.E."/>
            <person name="Hanschen E.R."/>
            <person name="Kunde Y.A."/>
            <person name="Johnson M.B."/>
            <person name="Starkenburg S.R."/>
            <person name="Johnson S.L."/>
        </authorList>
    </citation>
    <scope>NUCLEOTIDE SEQUENCE [LARGE SCALE GENOMIC DNA]</scope>
</reference>
<dbReference type="GeneID" id="113868017"/>
<feature type="transmembrane region" description="Helical" evidence="1">
    <location>
        <begin position="91"/>
        <end position="111"/>
    </location>
</feature>
<dbReference type="AlphaFoldDB" id="A0A8B8LWU9"/>